<dbReference type="AlphaFoldDB" id="A0AAU9NM77"/>
<accession>A0AAU9NM77</accession>
<reference evidence="1 2" key="1">
    <citation type="submission" date="2022-01" db="EMBL/GenBank/DDBJ databases">
        <authorList>
            <person name="Xiong W."/>
            <person name="Schranz E."/>
        </authorList>
    </citation>
    <scope>NUCLEOTIDE SEQUENCE [LARGE SCALE GENOMIC DNA]</scope>
</reference>
<proteinExistence type="predicted"/>
<dbReference type="EMBL" id="CAKMRJ010004445">
    <property type="protein sequence ID" value="CAH1438957.1"/>
    <property type="molecule type" value="Genomic_DNA"/>
</dbReference>
<organism evidence="1 2">
    <name type="scientific">Lactuca virosa</name>
    <dbReference type="NCBI Taxonomy" id="75947"/>
    <lineage>
        <taxon>Eukaryota</taxon>
        <taxon>Viridiplantae</taxon>
        <taxon>Streptophyta</taxon>
        <taxon>Embryophyta</taxon>
        <taxon>Tracheophyta</taxon>
        <taxon>Spermatophyta</taxon>
        <taxon>Magnoliopsida</taxon>
        <taxon>eudicotyledons</taxon>
        <taxon>Gunneridae</taxon>
        <taxon>Pentapetalae</taxon>
        <taxon>asterids</taxon>
        <taxon>campanulids</taxon>
        <taxon>Asterales</taxon>
        <taxon>Asteraceae</taxon>
        <taxon>Cichorioideae</taxon>
        <taxon>Cichorieae</taxon>
        <taxon>Lactucinae</taxon>
        <taxon>Lactuca</taxon>
    </lineage>
</organism>
<gene>
    <name evidence="1" type="ORF">LVIROSA_LOCUS25185</name>
</gene>
<dbReference type="Proteomes" id="UP001157418">
    <property type="component" value="Unassembled WGS sequence"/>
</dbReference>
<keyword evidence="2" id="KW-1185">Reference proteome</keyword>
<sequence length="204" mass="24159">MAEDDTPLIEVHNGNFLRRPFMYFDPNKNEMRCASFKYKGYSEFVAHLDAITRRMCKDIYYCPNDQTLCQGLSTLHKKYDYHEFLKYLREKEKVNVYVYHMHEPLFDCIEMVEPKVEDDTNSNEDEDDDSLLVDKEGYAYEVDDKDVSMKTTRESIQHRDMFLNKLYPDVEEEEVPNVEKLPPANFWATMGSNGSSARYKIHQS</sequence>
<evidence type="ECO:0000313" key="1">
    <source>
        <dbReference type="EMBL" id="CAH1438957.1"/>
    </source>
</evidence>
<protein>
    <submittedName>
        <fullName evidence="1">Uncharacterized protein</fullName>
    </submittedName>
</protein>
<comment type="caution">
    <text evidence="1">The sequence shown here is derived from an EMBL/GenBank/DDBJ whole genome shotgun (WGS) entry which is preliminary data.</text>
</comment>
<name>A0AAU9NM77_9ASTR</name>
<evidence type="ECO:0000313" key="2">
    <source>
        <dbReference type="Proteomes" id="UP001157418"/>
    </source>
</evidence>